<dbReference type="SUPFAM" id="SSF140111">
    <property type="entry name" value="Endosomal sorting complex assembly domain"/>
    <property type="match status" value="1"/>
</dbReference>
<feature type="domain" description="VPS37 C-terminal" evidence="8">
    <location>
        <begin position="209"/>
        <end position="300"/>
    </location>
</feature>
<dbReference type="PANTHER" id="PTHR13678">
    <property type="entry name" value="VACUOLAR PROTEIN SORTING-ASSOCIATED PROTEIN 37"/>
    <property type="match status" value="1"/>
</dbReference>
<dbReference type="PROSITE" id="PS51314">
    <property type="entry name" value="VPS37_C"/>
    <property type="match status" value="1"/>
</dbReference>
<keyword evidence="10" id="KW-1185">Reference proteome</keyword>
<keyword evidence="5 6" id="KW-0653">Protein transport</keyword>
<comment type="subcellular location">
    <subcellularLocation>
        <location evidence="1">Endosome</location>
    </subcellularLocation>
</comment>
<evidence type="ECO:0000313" key="9">
    <source>
        <dbReference type="EMBL" id="KAL2872127.1"/>
    </source>
</evidence>
<dbReference type="Pfam" id="PF07200">
    <property type="entry name" value="Mod_r"/>
    <property type="match status" value="1"/>
</dbReference>
<comment type="similarity">
    <text evidence="2">Belongs to the VPS37 family.</text>
</comment>
<evidence type="ECO:0000259" key="8">
    <source>
        <dbReference type="PROSITE" id="PS51314"/>
    </source>
</evidence>
<evidence type="ECO:0000256" key="3">
    <source>
        <dbReference type="ARBA" id="ARBA00022448"/>
    </source>
</evidence>
<protein>
    <recommendedName>
        <fullName evidence="8">VPS37 C-terminal domain-containing protein</fullName>
    </recommendedName>
</protein>
<evidence type="ECO:0000256" key="6">
    <source>
        <dbReference type="PROSITE-ProRule" id="PRU00646"/>
    </source>
</evidence>
<evidence type="ECO:0000256" key="5">
    <source>
        <dbReference type="ARBA" id="ARBA00022927"/>
    </source>
</evidence>
<dbReference type="Proteomes" id="UP001610432">
    <property type="component" value="Unassembled WGS sequence"/>
</dbReference>
<dbReference type="EMBL" id="JBFXLQ010000002">
    <property type="protein sequence ID" value="KAL2872127.1"/>
    <property type="molecule type" value="Genomic_DNA"/>
</dbReference>
<gene>
    <name evidence="9" type="ORF">BJX67DRAFT_376966</name>
</gene>
<comment type="caution">
    <text evidence="9">The sequence shown here is derived from an EMBL/GenBank/DDBJ whole genome shotgun (WGS) entry which is preliminary data.</text>
</comment>
<dbReference type="InterPro" id="IPR037202">
    <property type="entry name" value="ESCRT_assembly_dom"/>
</dbReference>
<evidence type="ECO:0000256" key="4">
    <source>
        <dbReference type="ARBA" id="ARBA00022753"/>
    </source>
</evidence>
<dbReference type="RefSeq" id="XP_070891106.1">
    <property type="nucleotide sequence ID" value="XM_071031990.1"/>
</dbReference>
<keyword evidence="3 6" id="KW-0813">Transport</keyword>
<evidence type="ECO:0000256" key="1">
    <source>
        <dbReference type="ARBA" id="ARBA00004177"/>
    </source>
</evidence>
<dbReference type="InterPro" id="IPR009851">
    <property type="entry name" value="Mod_r"/>
</dbReference>
<name>A0ABR4M6A7_9EURO</name>
<proteinExistence type="inferred from homology"/>
<feature type="region of interest" description="Disordered" evidence="7">
    <location>
        <begin position="58"/>
        <end position="129"/>
    </location>
</feature>
<dbReference type="PANTHER" id="PTHR13678:SF2">
    <property type="entry name" value="VACUOLAR PROTEIN SORTING-ASSOCIATED PROTEIN 37A"/>
    <property type="match status" value="1"/>
</dbReference>
<reference evidence="9 10" key="1">
    <citation type="submission" date="2024-07" db="EMBL/GenBank/DDBJ databases">
        <title>Section-level genome sequencing and comparative genomics of Aspergillus sections Usti and Cavernicolus.</title>
        <authorList>
            <consortium name="Lawrence Berkeley National Laboratory"/>
            <person name="Nybo J.L."/>
            <person name="Vesth T.C."/>
            <person name="Theobald S."/>
            <person name="Frisvad J.C."/>
            <person name="Larsen T.O."/>
            <person name="Kjaerboelling I."/>
            <person name="Rothschild-Mancinelli K."/>
            <person name="Lyhne E.K."/>
            <person name="Kogle M.E."/>
            <person name="Barry K."/>
            <person name="Clum A."/>
            <person name="Na H."/>
            <person name="Ledsgaard L."/>
            <person name="Lin J."/>
            <person name="Lipzen A."/>
            <person name="Kuo A."/>
            <person name="Riley R."/>
            <person name="Mondo S."/>
            <person name="Labutti K."/>
            <person name="Haridas S."/>
            <person name="Pangalinan J."/>
            <person name="Salamov A.A."/>
            <person name="Simmons B.A."/>
            <person name="Magnuson J.K."/>
            <person name="Chen J."/>
            <person name="Drula E."/>
            <person name="Henrissat B."/>
            <person name="Wiebenga A."/>
            <person name="Lubbers R.J."/>
            <person name="Gomes A.C."/>
            <person name="Macurrencykelacurrency M.R."/>
            <person name="Stajich J."/>
            <person name="Grigoriev I.V."/>
            <person name="Mortensen U.H."/>
            <person name="De Vries R.P."/>
            <person name="Baker S.E."/>
            <person name="Andersen M.R."/>
        </authorList>
    </citation>
    <scope>NUCLEOTIDE SEQUENCE [LARGE SCALE GENOMIC DNA]</scope>
    <source>
        <strain evidence="9 10">CBS 449.75</strain>
    </source>
</reference>
<feature type="compositionally biased region" description="Polar residues" evidence="7">
    <location>
        <begin position="101"/>
        <end position="122"/>
    </location>
</feature>
<accession>A0ABR4M6A7</accession>
<evidence type="ECO:0000313" key="10">
    <source>
        <dbReference type="Proteomes" id="UP001610432"/>
    </source>
</evidence>
<evidence type="ECO:0000256" key="2">
    <source>
        <dbReference type="ARBA" id="ARBA00007617"/>
    </source>
</evidence>
<sequence length="300" mass="33085">MAEKFPIEIWVALIYTSHVPVLAPRITASPSISLSGIRPRPTDSITISLITFIMNPALNVDTPPPPPPKPGSHEASRGGTPQVNSPSPGVPQLFQHGQYGSDAQNQHVNQNHTSNPENTVSRPPTAEENWLPEGMKEKSTVDLQTVLQTPSLISALSSTHPSYAASQNNLHTLLKYNQDLAHHLLDLQSRLVELRSSTETLLLQHQSLEVSWRKRQADMDAALAPWSPKALYQRLSAAIAEQEAVCQAVEESFLEGEHHGKATERDVAEWVRRVRGEGAKLAGRKEAKARWDEGRVGGWR</sequence>
<keyword evidence="4" id="KW-0967">Endosome</keyword>
<evidence type="ECO:0000256" key="7">
    <source>
        <dbReference type="SAM" id="MobiDB-lite"/>
    </source>
</evidence>
<dbReference type="GeneID" id="98147062"/>
<organism evidence="9 10">
    <name type="scientific">Aspergillus lucknowensis</name>
    <dbReference type="NCBI Taxonomy" id="176173"/>
    <lineage>
        <taxon>Eukaryota</taxon>
        <taxon>Fungi</taxon>
        <taxon>Dikarya</taxon>
        <taxon>Ascomycota</taxon>
        <taxon>Pezizomycotina</taxon>
        <taxon>Eurotiomycetes</taxon>
        <taxon>Eurotiomycetidae</taxon>
        <taxon>Eurotiales</taxon>
        <taxon>Aspergillaceae</taxon>
        <taxon>Aspergillus</taxon>
        <taxon>Aspergillus subgen. Nidulantes</taxon>
    </lineage>
</organism>